<dbReference type="Proteomes" id="UP000478505">
    <property type="component" value="Unassembled WGS sequence"/>
</dbReference>
<dbReference type="Pfam" id="PF13584">
    <property type="entry name" value="BatD"/>
    <property type="match status" value="2"/>
</dbReference>
<sequence length="602" mass="68444">MLKKQRDKNLKQEKTGKMKQVVFLLLLVLGWSSIAQVSFTAEASRSKLGINERLKVEFKVDANGDNFIPPSFNGFTKIGGPNQSISQSWVNGKSTFQKTYTYFFQPVKRGTFTIGQAEITVDGQVYKTSPIQIEVTAAVDTPNQSRAVAEAEDGIHLIAEVSDSNPYLNEGIYVVYKLFFSSTVNIRNWRPLDNPKFEGFWSQNIDIDQLELKEGEFAGQPYRYVELRKTVLYPQKTGELKIEPLSLAVSVEVPTDRRDFFGRRMYDVVEKNFSASTKTIDVNPLPEEGKPEGFSGAVGEFDFQLKASEQTVVAQTSFELSSEVSGKGNLKLFNLPKIQTPSSFEVYEPERSENVRTSSLGMRGSITEKYTVIPEFKGEYVIQPTTFSYFNPRTKVYETLQSEPIKISVTPNPQRQEETSVISGTDTDTPRNLISSKNNFNYIKLSANLRAKNQTQFFQSPLYWTLFFIPFLSIPLMLIFGKVKNRGTDENQLQQKRASKLAKRYLSEAKRNIGDSKTFYESLERALHNYMKARLKIQTLDMQKDKIQALLTQKGVSQGTTENFLKILESCELARYTPTVTEDMQKDYKEAARVISEIDKEV</sequence>
<keyword evidence="2" id="KW-1133">Transmembrane helix</keyword>
<dbReference type="PANTHER" id="PTHR40940">
    <property type="entry name" value="PROTEIN BATD-RELATED"/>
    <property type="match status" value="1"/>
</dbReference>
<organism evidence="3 4">
    <name type="scientific">Psychroflexus aurantiacus</name>
    <dbReference type="NCBI Taxonomy" id="2709310"/>
    <lineage>
        <taxon>Bacteria</taxon>
        <taxon>Pseudomonadati</taxon>
        <taxon>Bacteroidota</taxon>
        <taxon>Flavobacteriia</taxon>
        <taxon>Flavobacteriales</taxon>
        <taxon>Flavobacteriaceae</taxon>
        <taxon>Psychroflexus</taxon>
    </lineage>
</organism>
<keyword evidence="2" id="KW-0812">Transmembrane</keyword>
<feature type="transmembrane region" description="Helical" evidence="2">
    <location>
        <begin position="462"/>
        <end position="480"/>
    </location>
</feature>
<dbReference type="PANTHER" id="PTHR40940:SF2">
    <property type="entry name" value="BATD"/>
    <property type="match status" value="1"/>
</dbReference>
<protein>
    <submittedName>
        <fullName evidence="3">Protein BatD</fullName>
    </submittedName>
</protein>
<feature type="region of interest" description="Disordered" evidence="1">
    <location>
        <begin position="411"/>
        <end position="430"/>
    </location>
</feature>
<keyword evidence="4" id="KW-1185">Reference proteome</keyword>
<dbReference type="AlphaFoldDB" id="A0A6B3QYH1"/>
<comment type="caution">
    <text evidence="3">The sequence shown here is derived from an EMBL/GenBank/DDBJ whole genome shotgun (WGS) entry which is preliminary data.</text>
</comment>
<evidence type="ECO:0000256" key="1">
    <source>
        <dbReference type="SAM" id="MobiDB-lite"/>
    </source>
</evidence>
<accession>A0A6B3QYH1</accession>
<evidence type="ECO:0000256" key="2">
    <source>
        <dbReference type="SAM" id="Phobius"/>
    </source>
</evidence>
<reference evidence="3 4" key="1">
    <citation type="submission" date="2020-02" db="EMBL/GenBank/DDBJ databases">
        <title>Flavobacteriaceae Psychroflexus bacterium YR1-1, complete genome.</title>
        <authorList>
            <person name="Li Y."/>
            <person name="Wu S."/>
        </authorList>
    </citation>
    <scope>NUCLEOTIDE SEQUENCE [LARGE SCALE GENOMIC DNA]</scope>
    <source>
        <strain evidence="3 4">YR1-1</strain>
    </source>
</reference>
<dbReference type="InterPro" id="IPR025738">
    <property type="entry name" value="BatD"/>
</dbReference>
<proteinExistence type="predicted"/>
<keyword evidence="2" id="KW-0472">Membrane</keyword>
<evidence type="ECO:0000313" key="3">
    <source>
        <dbReference type="EMBL" id="NEV92812.1"/>
    </source>
</evidence>
<dbReference type="EMBL" id="JAAIKD010000001">
    <property type="protein sequence ID" value="NEV92812.1"/>
    <property type="molecule type" value="Genomic_DNA"/>
</dbReference>
<evidence type="ECO:0000313" key="4">
    <source>
        <dbReference type="Proteomes" id="UP000478505"/>
    </source>
</evidence>
<name>A0A6B3QYH1_9FLAO</name>
<gene>
    <name evidence="3" type="ORF">G3567_01460</name>
</gene>